<dbReference type="PROSITE" id="PS00250">
    <property type="entry name" value="TGF_BETA_1"/>
    <property type="match status" value="1"/>
</dbReference>
<dbReference type="Gene3D" id="2.10.90.10">
    <property type="entry name" value="Cystine-knot cytokines"/>
    <property type="match status" value="1"/>
</dbReference>
<evidence type="ECO:0000256" key="7">
    <source>
        <dbReference type="ARBA" id="ARBA00023030"/>
    </source>
</evidence>
<evidence type="ECO:0000256" key="8">
    <source>
        <dbReference type="ARBA" id="ARBA00023157"/>
    </source>
</evidence>
<keyword evidence="4" id="KW-0272">Extracellular matrix</keyword>
<evidence type="ECO:0000313" key="13">
    <source>
        <dbReference type="Ensembl" id="ENSEBUP00000014104.1"/>
    </source>
</evidence>
<keyword evidence="6" id="KW-0732">Signal</keyword>
<evidence type="ECO:0000256" key="4">
    <source>
        <dbReference type="ARBA" id="ARBA00022530"/>
    </source>
</evidence>
<dbReference type="GO" id="GO:0042127">
    <property type="term" value="P:regulation of cell population proliferation"/>
    <property type="evidence" value="ECO:0007669"/>
    <property type="project" value="TreeGrafter"/>
</dbReference>
<dbReference type="GO" id="GO:0005125">
    <property type="term" value="F:cytokine activity"/>
    <property type="evidence" value="ECO:0007669"/>
    <property type="project" value="TreeGrafter"/>
</dbReference>
<sequence length="312" mass="35427">MLTLRLFCNHRIFILGRGGDRKKTYAGVDGRILFFTFHCDISGVPTDVDIVTAELRVHKAVNLLAQHNEQRIELYQLLSDQPGLARYLGNRVVNPRDADEWLSFNVSEAVWEWTRFPDQNYGLKLSVHCPCSTFHVANNTILKGLETLEVRLTDAEKEDDRGDLHVLAAAKQSRPYIPHLLLSTLPKEQQTNGGGGRVRRALDEGYCFSGEEKNCCLRKLYINFRQDLGWKWISKPEGYYANYCAGPCPYLWSSDTQYTTVLGLFSTVNPDASATPCCVPEQMESLSIIYYKNKKPLVTCLSNMVVKSCKCR</sequence>
<evidence type="ECO:0000256" key="6">
    <source>
        <dbReference type="ARBA" id="ARBA00022729"/>
    </source>
</evidence>
<dbReference type="Proteomes" id="UP000694388">
    <property type="component" value="Unplaced"/>
</dbReference>
<dbReference type="FunFam" id="2.10.90.10:FF:000004">
    <property type="entry name" value="Transforming growth factor beta"/>
    <property type="match status" value="1"/>
</dbReference>
<evidence type="ECO:0000256" key="5">
    <source>
        <dbReference type="ARBA" id="ARBA00022685"/>
    </source>
</evidence>
<name>A0A8C4QE54_EPTBU</name>
<dbReference type="InterPro" id="IPR017948">
    <property type="entry name" value="TGFb_CS"/>
</dbReference>
<comment type="subcellular location">
    <subcellularLocation>
        <location evidence="1">Secreted</location>
        <location evidence="1">Extracellular space</location>
        <location evidence="1">Extracellular matrix</location>
    </subcellularLocation>
</comment>
<dbReference type="GeneTree" id="ENSGT00940000155747"/>
<protein>
    <recommendedName>
        <fullName evidence="12">TGF-beta family profile domain-containing protein</fullName>
    </recommendedName>
</protein>
<dbReference type="SMART" id="SM00204">
    <property type="entry name" value="TGFB"/>
    <property type="match status" value="1"/>
</dbReference>
<evidence type="ECO:0000256" key="2">
    <source>
        <dbReference type="ARBA" id="ARBA00006656"/>
    </source>
</evidence>
<dbReference type="Ensembl" id="ENSEBUT00000014680.1">
    <property type="protein sequence ID" value="ENSEBUP00000014104.1"/>
    <property type="gene ID" value="ENSEBUG00000008891.1"/>
</dbReference>
<evidence type="ECO:0000256" key="3">
    <source>
        <dbReference type="ARBA" id="ARBA00022525"/>
    </source>
</evidence>
<dbReference type="InterPro" id="IPR029034">
    <property type="entry name" value="Cystine-knot_cytokine"/>
</dbReference>
<comment type="similarity">
    <text evidence="2 11">Belongs to the TGF-beta family.</text>
</comment>
<dbReference type="PROSITE" id="PS51362">
    <property type="entry name" value="TGF_BETA_2"/>
    <property type="match status" value="1"/>
</dbReference>
<keyword evidence="7 11" id="KW-0339">Growth factor</keyword>
<dbReference type="GO" id="GO:0007179">
    <property type="term" value="P:transforming growth factor beta receptor signaling pathway"/>
    <property type="evidence" value="ECO:0007669"/>
    <property type="project" value="TreeGrafter"/>
</dbReference>
<dbReference type="GO" id="GO:0005615">
    <property type="term" value="C:extracellular space"/>
    <property type="evidence" value="ECO:0007669"/>
    <property type="project" value="InterPro"/>
</dbReference>
<keyword evidence="14" id="KW-1185">Reference proteome</keyword>
<accession>A0A8C4QE54</accession>
<evidence type="ECO:0000256" key="10">
    <source>
        <dbReference type="ARBA" id="ARBA00023246"/>
    </source>
</evidence>
<dbReference type="Gene3D" id="2.60.120.970">
    <property type="match status" value="1"/>
</dbReference>
<keyword evidence="5" id="KW-0165">Cleavage on pair of basic residues</keyword>
<feature type="domain" description="TGF-beta family profile" evidence="12">
    <location>
        <begin position="197"/>
        <end position="312"/>
    </location>
</feature>
<dbReference type="InterPro" id="IPR016319">
    <property type="entry name" value="TGF-beta"/>
</dbReference>
<dbReference type="GO" id="GO:0008083">
    <property type="term" value="F:growth factor activity"/>
    <property type="evidence" value="ECO:0007669"/>
    <property type="project" value="UniProtKB-KW"/>
</dbReference>
<dbReference type="AlphaFoldDB" id="A0A8C4QE54"/>
<reference evidence="13" key="2">
    <citation type="submission" date="2025-09" db="UniProtKB">
        <authorList>
            <consortium name="Ensembl"/>
        </authorList>
    </citation>
    <scope>IDENTIFICATION</scope>
</reference>
<dbReference type="PRINTS" id="PR01423">
    <property type="entry name" value="TGFBETA"/>
</dbReference>
<dbReference type="Pfam" id="PF00688">
    <property type="entry name" value="TGFb_propeptide"/>
    <property type="match status" value="1"/>
</dbReference>
<dbReference type="Pfam" id="PF00019">
    <property type="entry name" value="TGF_beta"/>
    <property type="match status" value="1"/>
</dbReference>
<dbReference type="GO" id="GO:0051781">
    <property type="term" value="P:positive regulation of cell division"/>
    <property type="evidence" value="ECO:0007669"/>
    <property type="project" value="UniProtKB-KW"/>
</dbReference>
<evidence type="ECO:0000259" key="12">
    <source>
        <dbReference type="PROSITE" id="PS51362"/>
    </source>
</evidence>
<proteinExistence type="inferred from homology"/>
<dbReference type="SUPFAM" id="SSF57501">
    <property type="entry name" value="Cystine-knot cytokines"/>
    <property type="match status" value="1"/>
</dbReference>
<dbReference type="InterPro" id="IPR015615">
    <property type="entry name" value="TGF-beta-rel"/>
</dbReference>
<evidence type="ECO:0000256" key="11">
    <source>
        <dbReference type="RuleBase" id="RU000354"/>
    </source>
</evidence>
<keyword evidence="3" id="KW-0964">Secreted</keyword>
<organism evidence="13 14">
    <name type="scientific">Eptatretus burgeri</name>
    <name type="common">Inshore hagfish</name>
    <dbReference type="NCBI Taxonomy" id="7764"/>
    <lineage>
        <taxon>Eukaryota</taxon>
        <taxon>Metazoa</taxon>
        <taxon>Chordata</taxon>
        <taxon>Craniata</taxon>
        <taxon>Vertebrata</taxon>
        <taxon>Cyclostomata</taxon>
        <taxon>Myxini</taxon>
        <taxon>Myxiniformes</taxon>
        <taxon>Myxinidae</taxon>
        <taxon>Eptatretinae</taxon>
        <taxon>Eptatretus</taxon>
    </lineage>
</organism>
<evidence type="ECO:0000313" key="14">
    <source>
        <dbReference type="Proteomes" id="UP000694388"/>
    </source>
</evidence>
<dbReference type="InterPro" id="IPR001111">
    <property type="entry name" value="TGF-b_propeptide"/>
</dbReference>
<keyword evidence="9" id="KW-0325">Glycoprotein</keyword>
<dbReference type="PANTHER" id="PTHR11848:SF33">
    <property type="entry name" value="TGF-BETA FAMILY PROFILE DOMAIN-CONTAINING PROTEIN"/>
    <property type="match status" value="1"/>
</dbReference>
<keyword evidence="8" id="KW-1015">Disulfide bond</keyword>
<dbReference type="InterPro" id="IPR001839">
    <property type="entry name" value="TGF-b_C"/>
</dbReference>
<evidence type="ECO:0000256" key="9">
    <source>
        <dbReference type="ARBA" id="ARBA00023180"/>
    </source>
</evidence>
<reference evidence="13" key="1">
    <citation type="submission" date="2025-08" db="UniProtKB">
        <authorList>
            <consortium name="Ensembl"/>
        </authorList>
    </citation>
    <scope>IDENTIFICATION</scope>
</reference>
<evidence type="ECO:0000256" key="1">
    <source>
        <dbReference type="ARBA" id="ARBA00004498"/>
    </source>
</evidence>
<keyword evidence="10" id="KW-0497">Mitogen</keyword>
<dbReference type="PANTHER" id="PTHR11848">
    <property type="entry name" value="TGF-BETA FAMILY"/>
    <property type="match status" value="1"/>
</dbReference>